<gene>
    <name evidence="2" type="ORF">A2871_01270</name>
</gene>
<organism evidence="2 3">
    <name type="scientific">Candidatus Daviesbacteria bacterium RIFCSPHIGHO2_01_FULL_41_23</name>
    <dbReference type="NCBI Taxonomy" id="1797764"/>
    <lineage>
        <taxon>Bacteria</taxon>
        <taxon>Candidatus Daviesiibacteriota</taxon>
    </lineage>
</organism>
<protein>
    <submittedName>
        <fullName evidence="2">Uncharacterized protein</fullName>
    </submittedName>
</protein>
<dbReference type="Proteomes" id="UP000176336">
    <property type="component" value="Unassembled WGS sequence"/>
</dbReference>
<dbReference type="EMBL" id="MFCR01000003">
    <property type="protein sequence ID" value="OGE19465.1"/>
    <property type="molecule type" value="Genomic_DNA"/>
</dbReference>
<name>A0A1F5ISX6_9BACT</name>
<proteinExistence type="predicted"/>
<dbReference type="AlphaFoldDB" id="A0A1F5ISX6"/>
<comment type="caution">
    <text evidence="2">The sequence shown here is derived from an EMBL/GenBank/DDBJ whole genome shotgun (WGS) entry which is preliminary data.</text>
</comment>
<sequence length="74" mass="7533">MGITSTFTPEAIGNESPPSGKLGFPVTGSIIFSTASSPRETVGKFDPKAVIATGVVNKSLPAATKEALEAIRAN</sequence>
<feature type="region of interest" description="Disordered" evidence="1">
    <location>
        <begin position="1"/>
        <end position="22"/>
    </location>
</feature>
<evidence type="ECO:0000256" key="1">
    <source>
        <dbReference type="SAM" id="MobiDB-lite"/>
    </source>
</evidence>
<evidence type="ECO:0000313" key="2">
    <source>
        <dbReference type="EMBL" id="OGE19465.1"/>
    </source>
</evidence>
<accession>A0A1F5ISX6</accession>
<evidence type="ECO:0000313" key="3">
    <source>
        <dbReference type="Proteomes" id="UP000176336"/>
    </source>
</evidence>
<reference evidence="2 3" key="1">
    <citation type="journal article" date="2016" name="Nat. Commun.">
        <title>Thousands of microbial genomes shed light on interconnected biogeochemical processes in an aquifer system.</title>
        <authorList>
            <person name="Anantharaman K."/>
            <person name="Brown C.T."/>
            <person name="Hug L.A."/>
            <person name="Sharon I."/>
            <person name="Castelle C.J."/>
            <person name="Probst A.J."/>
            <person name="Thomas B.C."/>
            <person name="Singh A."/>
            <person name="Wilkins M.J."/>
            <person name="Karaoz U."/>
            <person name="Brodie E.L."/>
            <person name="Williams K.H."/>
            <person name="Hubbard S.S."/>
            <person name="Banfield J.F."/>
        </authorList>
    </citation>
    <scope>NUCLEOTIDE SEQUENCE [LARGE SCALE GENOMIC DNA]</scope>
</reference>